<dbReference type="InterPro" id="IPR012910">
    <property type="entry name" value="Plug_dom"/>
</dbReference>
<evidence type="ECO:0000313" key="4">
    <source>
        <dbReference type="EMBL" id="RIH63195.1"/>
    </source>
</evidence>
<keyword evidence="2" id="KW-0812">Transmembrane</keyword>
<keyword evidence="5" id="KW-1185">Reference proteome</keyword>
<keyword evidence="2" id="KW-0472">Membrane</keyword>
<dbReference type="GO" id="GO:0044718">
    <property type="term" value="P:siderophore transmembrane transport"/>
    <property type="evidence" value="ECO:0007669"/>
    <property type="project" value="TreeGrafter"/>
</dbReference>
<comment type="caution">
    <text evidence="4">The sequence shown here is derived from an EMBL/GenBank/DDBJ whole genome shotgun (WGS) entry which is preliminary data.</text>
</comment>
<dbReference type="InterPro" id="IPR008969">
    <property type="entry name" value="CarboxyPept-like_regulatory"/>
</dbReference>
<dbReference type="PANTHER" id="PTHR30069:SF29">
    <property type="entry name" value="HEMOGLOBIN AND HEMOGLOBIN-HAPTOGLOBIN-BINDING PROTEIN 1-RELATED"/>
    <property type="match status" value="1"/>
</dbReference>
<keyword evidence="4" id="KW-0675">Receptor</keyword>
<dbReference type="GO" id="GO:0009279">
    <property type="term" value="C:cell outer membrane"/>
    <property type="evidence" value="ECO:0007669"/>
    <property type="project" value="UniProtKB-SubCell"/>
</dbReference>
<evidence type="ECO:0000259" key="3">
    <source>
        <dbReference type="Pfam" id="PF07715"/>
    </source>
</evidence>
<dbReference type="PROSITE" id="PS52016">
    <property type="entry name" value="TONB_DEPENDENT_REC_3"/>
    <property type="match status" value="1"/>
</dbReference>
<dbReference type="InterPro" id="IPR037066">
    <property type="entry name" value="Plug_dom_sf"/>
</dbReference>
<dbReference type="GO" id="GO:0015344">
    <property type="term" value="F:siderophore uptake transmembrane transporter activity"/>
    <property type="evidence" value="ECO:0007669"/>
    <property type="project" value="TreeGrafter"/>
</dbReference>
<dbReference type="Gene3D" id="2.60.40.1120">
    <property type="entry name" value="Carboxypeptidase-like, regulatory domain"/>
    <property type="match status" value="1"/>
</dbReference>
<evidence type="ECO:0000313" key="5">
    <source>
        <dbReference type="Proteomes" id="UP000266441"/>
    </source>
</evidence>
<dbReference type="Pfam" id="PF07715">
    <property type="entry name" value="Plug"/>
    <property type="match status" value="1"/>
</dbReference>
<feature type="domain" description="TonB-dependent receptor plug" evidence="3">
    <location>
        <begin position="141"/>
        <end position="218"/>
    </location>
</feature>
<dbReference type="Gene3D" id="2.170.130.10">
    <property type="entry name" value="TonB-dependent receptor, plug domain"/>
    <property type="match status" value="1"/>
</dbReference>
<dbReference type="SUPFAM" id="SSF56935">
    <property type="entry name" value="Porins"/>
    <property type="match status" value="1"/>
</dbReference>
<accession>A0A399CTD3</accession>
<dbReference type="OrthoDB" id="9803050at2"/>
<sequence length="773" mass="88281">MKRIIIFFLSIFPLWLNGQSKFTISGYITDSANGERLAGATVYNKSTGKGAAANAYGFFSLTEKEGLCNLSFRFVGFREYTVNLELKNDTFINIPLQKGIEIEEIEINAQRQVRGNPELSILNRQQVDMQMVESAPVILGEHDVLKTLQFMPGIKQGAENTAGYNVRGGSADQNLILLDGVPVYNVNHLMGFFSVFNTDAIKSAELIKGGIPARYGGRLSSVLDVTMKEGNLKESRGIFSISPVAGRITYESPIKMDTSAFIVSLRRTFLDLPMVAFQKLNGDNYNFDYYFYDLNAKANWKFNPENRLYLSFYTGTDKLFHNTKESKKDKSSYNYSWGNFTTVLRWNKMFSPKLFSNLALYYSRFNHRQTGKTKSDDLHTLFKTMTLLDDISFKADFDYYFQPQYTLRFGAKASHLIFNPNIIQLKSKNSDVSFNEENRSNAKQVEMYLENAFSFGWLALNLGSRVSGYFTGEKSYIHFQPRLAANLYFSPSFSASASFTQMTQNMHLLTNSSLGMPTDLWVASTDKIGPQLSKQVTVGLTYEPAPNYIFGIEGYYKIMNHVIRFDEGVAFLNPKESGWEENVLVGDGKAFGVEFLAEKQKGRLTGIFSYTLSRSERKFNELNQGNWFPFKYDRLHDISILAEYKLNKRYNTSRSISVGFTLQSGNNLSMPDTEIEGMLLPGTDFAEHPIPWQKKRFTYSNPNNLKMPAFHHLDIGYNITKQKNDSKSITWSFSVYNVYNRMNPWYYYKNQSGQVKQVSVFPIIPSVAFKYVF</sequence>
<comment type="subcellular location">
    <subcellularLocation>
        <location evidence="2">Cell outer membrane</location>
        <topology evidence="2">Multi-pass membrane protein</topology>
    </subcellularLocation>
</comment>
<dbReference type="Pfam" id="PF13715">
    <property type="entry name" value="CarbopepD_reg_2"/>
    <property type="match status" value="1"/>
</dbReference>
<keyword evidence="2" id="KW-0998">Cell outer membrane</keyword>
<proteinExistence type="inferred from homology"/>
<keyword evidence="2" id="KW-1134">Transmembrane beta strand</keyword>
<name>A0A399CTD3_9BACT</name>
<protein>
    <submittedName>
        <fullName evidence="4">TonB-dependent receptor</fullName>
    </submittedName>
</protein>
<dbReference type="RefSeq" id="WP_119351862.1">
    <property type="nucleotide sequence ID" value="NZ_QWET01000024.1"/>
</dbReference>
<dbReference type="AlphaFoldDB" id="A0A399CTD3"/>
<dbReference type="PANTHER" id="PTHR30069">
    <property type="entry name" value="TONB-DEPENDENT OUTER MEMBRANE RECEPTOR"/>
    <property type="match status" value="1"/>
</dbReference>
<keyword evidence="2" id="KW-0813">Transport</keyword>
<organism evidence="4 5">
    <name type="scientific">Mariniphaga sediminis</name>
    <dbReference type="NCBI Taxonomy" id="1628158"/>
    <lineage>
        <taxon>Bacteria</taxon>
        <taxon>Pseudomonadati</taxon>
        <taxon>Bacteroidota</taxon>
        <taxon>Bacteroidia</taxon>
        <taxon>Marinilabiliales</taxon>
        <taxon>Prolixibacteraceae</taxon>
        <taxon>Mariniphaga</taxon>
    </lineage>
</organism>
<gene>
    <name evidence="4" type="ORF">D1164_20955</name>
</gene>
<dbReference type="EMBL" id="QWET01000024">
    <property type="protein sequence ID" value="RIH63195.1"/>
    <property type="molecule type" value="Genomic_DNA"/>
</dbReference>
<dbReference type="InterPro" id="IPR039426">
    <property type="entry name" value="TonB-dep_rcpt-like"/>
</dbReference>
<dbReference type="Proteomes" id="UP000266441">
    <property type="component" value="Unassembled WGS sequence"/>
</dbReference>
<evidence type="ECO:0000256" key="1">
    <source>
        <dbReference type="ARBA" id="ARBA00022729"/>
    </source>
</evidence>
<keyword evidence="1" id="KW-0732">Signal</keyword>
<dbReference type="SUPFAM" id="SSF49464">
    <property type="entry name" value="Carboxypeptidase regulatory domain-like"/>
    <property type="match status" value="1"/>
</dbReference>
<reference evidence="4 5" key="1">
    <citation type="journal article" date="2015" name="Int. J. Syst. Evol. Microbiol.">
        <title>Mariniphaga sediminis sp. nov., isolated from coastal sediment.</title>
        <authorList>
            <person name="Wang F.Q."/>
            <person name="Shen Q.Y."/>
            <person name="Chen G.J."/>
            <person name="Du Z.J."/>
        </authorList>
    </citation>
    <scope>NUCLEOTIDE SEQUENCE [LARGE SCALE GENOMIC DNA]</scope>
    <source>
        <strain evidence="4 5">SY21</strain>
    </source>
</reference>
<comment type="similarity">
    <text evidence="2">Belongs to the TonB-dependent receptor family.</text>
</comment>
<evidence type="ECO:0000256" key="2">
    <source>
        <dbReference type="PROSITE-ProRule" id="PRU01360"/>
    </source>
</evidence>